<dbReference type="GO" id="GO:0003964">
    <property type="term" value="F:RNA-directed DNA polymerase activity"/>
    <property type="evidence" value="ECO:0007669"/>
    <property type="project" value="UniProtKB-KW"/>
</dbReference>
<name>A0A9X6LAT2_BACTU</name>
<keyword evidence="4" id="KW-0479">Metal-binding</keyword>
<dbReference type="AlphaFoldDB" id="A0A9X6LAT2"/>
<comment type="catalytic activity">
    <reaction evidence="9">
        <text>DNA(n) + a 2'-deoxyribonucleoside 5'-triphosphate = DNA(n+1) + diphosphate</text>
        <dbReference type="Rhea" id="RHEA:22508"/>
        <dbReference type="Rhea" id="RHEA-COMP:17339"/>
        <dbReference type="Rhea" id="RHEA-COMP:17340"/>
        <dbReference type="ChEBI" id="CHEBI:33019"/>
        <dbReference type="ChEBI" id="CHEBI:61560"/>
        <dbReference type="ChEBI" id="CHEBI:173112"/>
        <dbReference type="EC" id="2.7.7.49"/>
    </reaction>
</comment>
<dbReference type="RefSeq" id="WP_086402131.1">
    <property type="nucleotide sequence ID" value="NZ_MOOP01000160.1"/>
</dbReference>
<evidence type="ECO:0000313" key="11">
    <source>
        <dbReference type="EMBL" id="OUB40589.1"/>
    </source>
</evidence>
<keyword evidence="6" id="KW-0695">RNA-directed DNA polymerase</keyword>
<evidence type="ECO:0000256" key="8">
    <source>
        <dbReference type="ARBA" id="ARBA00034120"/>
    </source>
</evidence>
<dbReference type="Proteomes" id="UP000195120">
    <property type="component" value="Unassembled WGS sequence"/>
</dbReference>
<dbReference type="InterPro" id="IPR051083">
    <property type="entry name" value="GrpII_Intron_Splice-Mob/Def"/>
</dbReference>
<feature type="domain" description="Reverse transcriptase" evidence="10">
    <location>
        <begin position="1"/>
        <end position="218"/>
    </location>
</feature>
<evidence type="ECO:0000256" key="9">
    <source>
        <dbReference type="ARBA" id="ARBA00048173"/>
    </source>
</evidence>
<dbReference type="GO" id="GO:0003723">
    <property type="term" value="F:RNA binding"/>
    <property type="evidence" value="ECO:0007669"/>
    <property type="project" value="InterPro"/>
</dbReference>
<dbReference type="PROSITE" id="PS50878">
    <property type="entry name" value="RT_POL"/>
    <property type="match status" value="1"/>
</dbReference>
<evidence type="ECO:0000256" key="5">
    <source>
        <dbReference type="ARBA" id="ARBA00022842"/>
    </source>
</evidence>
<dbReference type="Pfam" id="PF00078">
    <property type="entry name" value="RVT_1"/>
    <property type="match status" value="1"/>
</dbReference>
<accession>A0A9X6LAT2</accession>
<keyword evidence="5" id="KW-0460">Magnesium</keyword>
<keyword evidence="2" id="KW-0808">Transferase</keyword>
<reference evidence="11 12" key="1">
    <citation type="submission" date="2016-10" db="EMBL/GenBank/DDBJ databases">
        <title>Comparative genomics of Bacillus thuringiensis reveals a path to pathogens against multiple invertebrate hosts.</title>
        <authorList>
            <person name="Zheng J."/>
            <person name="Gao Q."/>
            <person name="Liu H."/>
            <person name="Peng D."/>
            <person name="Ruan L."/>
            <person name="Sun M."/>
        </authorList>
    </citation>
    <scope>NUCLEOTIDE SEQUENCE [LARGE SCALE GENOMIC DNA]</scope>
    <source>
        <strain evidence="11">BGSC 4BW1</strain>
    </source>
</reference>
<dbReference type="EMBL" id="MOOP01000160">
    <property type="protein sequence ID" value="OUB40589.1"/>
    <property type="molecule type" value="Genomic_DNA"/>
</dbReference>
<dbReference type="EC" id="2.7.7.49" evidence="1"/>
<evidence type="ECO:0000259" key="10">
    <source>
        <dbReference type="PROSITE" id="PS50878"/>
    </source>
</evidence>
<evidence type="ECO:0000256" key="3">
    <source>
        <dbReference type="ARBA" id="ARBA00022695"/>
    </source>
</evidence>
<dbReference type="PRINTS" id="PR00866">
    <property type="entry name" value="RNADNAPOLMS"/>
</dbReference>
<comment type="similarity">
    <text evidence="8">Belongs to the bacterial reverse transcriptase family.</text>
</comment>
<evidence type="ECO:0000256" key="6">
    <source>
        <dbReference type="ARBA" id="ARBA00022918"/>
    </source>
</evidence>
<evidence type="ECO:0000256" key="2">
    <source>
        <dbReference type="ARBA" id="ARBA00022679"/>
    </source>
</evidence>
<evidence type="ECO:0000256" key="4">
    <source>
        <dbReference type="ARBA" id="ARBA00022723"/>
    </source>
</evidence>
<evidence type="ECO:0000313" key="12">
    <source>
        <dbReference type="Proteomes" id="UP000195120"/>
    </source>
</evidence>
<protein>
    <recommendedName>
        <fullName evidence="1">RNA-directed DNA polymerase</fullName>
        <ecNumber evidence="1">2.7.7.49</ecNumber>
    </recommendedName>
</protein>
<dbReference type="InterPro" id="IPR000477">
    <property type="entry name" value="RT_dom"/>
</dbReference>
<dbReference type="InterPro" id="IPR000123">
    <property type="entry name" value="Reverse_transcriptase_msDNA"/>
</dbReference>
<dbReference type="GO" id="GO:0046872">
    <property type="term" value="F:metal ion binding"/>
    <property type="evidence" value="ECO:0007669"/>
    <property type="project" value="UniProtKB-KW"/>
</dbReference>
<organism evidence="11 12">
    <name type="scientific">Bacillus thuringiensis serovar iberica</name>
    <dbReference type="NCBI Taxonomy" id="180866"/>
    <lineage>
        <taxon>Bacteria</taxon>
        <taxon>Bacillati</taxon>
        <taxon>Bacillota</taxon>
        <taxon>Bacilli</taxon>
        <taxon>Bacillales</taxon>
        <taxon>Bacillaceae</taxon>
        <taxon>Bacillus</taxon>
        <taxon>Bacillus cereus group</taxon>
    </lineage>
</organism>
<keyword evidence="3" id="KW-0548">Nucleotidyltransferase</keyword>
<gene>
    <name evidence="11" type="ORF">BK741_30365</name>
</gene>
<evidence type="ECO:0000256" key="1">
    <source>
        <dbReference type="ARBA" id="ARBA00012493"/>
    </source>
</evidence>
<dbReference type="SUPFAM" id="SSF56672">
    <property type="entry name" value="DNA/RNA polymerases"/>
    <property type="match status" value="1"/>
</dbReference>
<sequence length="310" mass="36534">MNIDYKVRYIDTNGKKRKIVTYANEEKRKEHIEIKEFLERELIFSKFTKAYISKSSIYKNARAHMYNDIFIKYDIEKFFNNINHKILVEILHEQLNLKNEQDENSILEVAELVSSCIVGKKGLPLGLITSPILANIYLKKFDNILYGKLKKLGLENIIYTRYADDLTISFKNPNEWGVASFNEELTYIEEVITKQLKKYRLKLNLKVSNHVRVTGISITKVTDDKRRLSVGKKRINKLYDDALQLYIKQQNKDYVLTDEDFYHINRIKGMESFILSVHKTGYNHFFSGMMQRKLEEFGFDSLGELIKDLN</sequence>
<evidence type="ECO:0000256" key="7">
    <source>
        <dbReference type="ARBA" id="ARBA00023118"/>
    </source>
</evidence>
<comment type="caution">
    <text evidence="11">The sequence shown here is derived from an EMBL/GenBank/DDBJ whole genome shotgun (WGS) entry which is preliminary data.</text>
</comment>
<dbReference type="PANTHER" id="PTHR34047">
    <property type="entry name" value="NUCLEAR INTRON MATURASE 1, MITOCHONDRIAL-RELATED"/>
    <property type="match status" value="1"/>
</dbReference>
<keyword evidence="7" id="KW-0051">Antiviral defense</keyword>
<dbReference type="InterPro" id="IPR043502">
    <property type="entry name" value="DNA/RNA_pol_sf"/>
</dbReference>
<dbReference type="GO" id="GO:0051607">
    <property type="term" value="P:defense response to virus"/>
    <property type="evidence" value="ECO:0007669"/>
    <property type="project" value="UniProtKB-KW"/>
</dbReference>
<proteinExistence type="inferred from homology"/>